<protein>
    <submittedName>
        <fullName evidence="11">Iron(III) transport system ATP-binding protein</fullName>
    </submittedName>
</protein>
<dbReference type="Pfam" id="PF00005">
    <property type="entry name" value="ABC_tran"/>
    <property type="match status" value="1"/>
</dbReference>
<dbReference type="InterPro" id="IPR027417">
    <property type="entry name" value="P-loop_NTPase"/>
</dbReference>
<dbReference type="Gene3D" id="2.40.50.450">
    <property type="match status" value="1"/>
</dbReference>
<dbReference type="GO" id="GO:0005524">
    <property type="term" value="F:ATP binding"/>
    <property type="evidence" value="ECO:0007669"/>
    <property type="project" value="UniProtKB-KW"/>
</dbReference>
<evidence type="ECO:0000256" key="2">
    <source>
        <dbReference type="ARBA" id="ARBA00022448"/>
    </source>
</evidence>
<dbReference type="PROSITE" id="PS00211">
    <property type="entry name" value="ABC_TRANSPORTER_1"/>
    <property type="match status" value="1"/>
</dbReference>
<keyword evidence="12" id="KW-1185">Reference proteome</keyword>
<dbReference type="Pfam" id="PF08402">
    <property type="entry name" value="TOBE_2"/>
    <property type="match status" value="1"/>
</dbReference>
<name>A0A316BP43_PSESE</name>
<keyword evidence="9" id="KW-0472">Membrane</keyword>
<dbReference type="SMART" id="SM00382">
    <property type="entry name" value="AAA"/>
    <property type="match status" value="1"/>
</dbReference>
<dbReference type="OrthoDB" id="9802264at2"/>
<dbReference type="SUPFAM" id="SSF52540">
    <property type="entry name" value="P-loop containing nucleoside triphosphate hydrolases"/>
    <property type="match status" value="1"/>
</dbReference>
<evidence type="ECO:0000256" key="3">
    <source>
        <dbReference type="ARBA" id="ARBA00022475"/>
    </source>
</evidence>
<evidence type="ECO:0000256" key="4">
    <source>
        <dbReference type="ARBA" id="ARBA00022496"/>
    </source>
</evidence>
<dbReference type="PANTHER" id="PTHR42781:SF4">
    <property type="entry name" value="SPERMIDINE_PUTRESCINE IMPORT ATP-BINDING PROTEIN POTA"/>
    <property type="match status" value="1"/>
</dbReference>
<dbReference type="GO" id="GO:0015697">
    <property type="term" value="P:quaternary ammonium group transport"/>
    <property type="evidence" value="ECO:0007669"/>
    <property type="project" value="UniProtKB-ARBA"/>
</dbReference>
<dbReference type="InterPro" id="IPR013611">
    <property type="entry name" value="Transp-assoc_OB_typ2"/>
</dbReference>
<keyword evidence="4" id="KW-0410">Iron transport</keyword>
<dbReference type="InterPro" id="IPR015853">
    <property type="entry name" value="ABC_transpr_FbpC"/>
</dbReference>
<evidence type="ECO:0000313" key="12">
    <source>
        <dbReference type="Proteomes" id="UP000245396"/>
    </source>
</evidence>
<dbReference type="InterPro" id="IPR017871">
    <property type="entry name" value="ABC_transporter-like_CS"/>
</dbReference>
<gene>
    <name evidence="11" type="ORF">C7441_12259</name>
</gene>
<keyword evidence="8" id="KW-0406">Ion transport</keyword>
<evidence type="ECO:0000256" key="9">
    <source>
        <dbReference type="ARBA" id="ARBA00023136"/>
    </source>
</evidence>
<dbReference type="Gene3D" id="3.40.50.300">
    <property type="entry name" value="P-loop containing nucleotide triphosphate hydrolases"/>
    <property type="match status" value="1"/>
</dbReference>
<evidence type="ECO:0000256" key="5">
    <source>
        <dbReference type="ARBA" id="ARBA00022741"/>
    </source>
</evidence>
<evidence type="ECO:0000259" key="10">
    <source>
        <dbReference type="PROSITE" id="PS50893"/>
    </source>
</evidence>
<dbReference type="GO" id="GO:0043190">
    <property type="term" value="C:ATP-binding cassette (ABC) transporter complex"/>
    <property type="evidence" value="ECO:0007669"/>
    <property type="project" value="InterPro"/>
</dbReference>
<feature type="domain" description="ABC transporter" evidence="10">
    <location>
        <begin position="4"/>
        <end position="236"/>
    </location>
</feature>
<dbReference type="PANTHER" id="PTHR42781">
    <property type="entry name" value="SPERMIDINE/PUTRESCINE IMPORT ATP-BINDING PROTEIN POTA"/>
    <property type="match status" value="1"/>
</dbReference>
<dbReference type="FunFam" id="3.40.50.300:FF:000425">
    <property type="entry name" value="Probable ABC transporter, ATP-binding subunit"/>
    <property type="match status" value="1"/>
</dbReference>
<dbReference type="PROSITE" id="PS50893">
    <property type="entry name" value="ABC_TRANSPORTER_2"/>
    <property type="match status" value="1"/>
</dbReference>
<dbReference type="InterPro" id="IPR050093">
    <property type="entry name" value="ABC_SmlMolc_Importer"/>
</dbReference>
<evidence type="ECO:0000256" key="1">
    <source>
        <dbReference type="ARBA" id="ARBA00005417"/>
    </source>
</evidence>
<keyword evidence="2" id="KW-0813">Transport</keyword>
<reference evidence="11 12" key="1">
    <citation type="submission" date="2018-05" db="EMBL/GenBank/DDBJ databases">
        <title>Genomic Encyclopedia of Type Strains, Phase IV (KMG-IV): sequencing the most valuable type-strain genomes for metagenomic binning, comparative biology and taxonomic classification.</title>
        <authorList>
            <person name="Goeker M."/>
        </authorList>
    </citation>
    <scope>NUCLEOTIDE SEQUENCE [LARGE SCALE GENOMIC DNA]</scope>
    <source>
        <strain evidence="11 12">DSM 6986</strain>
    </source>
</reference>
<evidence type="ECO:0000313" key="11">
    <source>
        <dbReference type="EMBL" id="PWJ74864.1"/>
    </source>
</evidence>
<accession>A0A316BP43</accession>
<dbReference type="AlphaFoldDB" id="A0A316BP43"/>
<evidence type="ECO:0000256" key="6">
    <source>
        <dbReference type="ARBA" id="ARBA00022840"/>
    </source>
</evidence>
<sequence>MSLLELHGLKKTYGPVTALAGVDLSVASGSRTAIVGPSGCGKTTLLRLIAGFETPDSGSIMLDDKPLANGAGAVPAHLRGIGLVAQDGALFPHLSIAENIGFGLGRHAAGRNERITELAYTVGLDSALLKRRPHQLSGGQQQRVALARALAMRPRLMLLDEPFSALDTGLRASMRKAVAELLETAGIATVLVTHDQAEALSFADQVAVMREGSFSQVGTPRELYLKPRDRMVAEFLGEALVLPAMIVDGFAETTLGRLPLDGSGERPALARVMLRPEQVMLEIRPATEAADPQAGALYGEVVESEFAGATSTVAVRLINSPDSPEAAAIANTPLVLRKSGIEAPAVGEIVRIRTIGTAHVLAAG</sequence>
<dbReference type="STRING" id="1192868.GCA_000304395_01118"/>
<dbReference type="RefSeq" id="WP_109614693.1">
    <property type="nucleotide sequence ID" value="NZ_QGGG01000022.1"/>
</dbReference>
<keyword evidence="7" id="KW-0408">Iron</keyword>
<evidence type="ECO:0000256" key="7">
    <source>
        <dbReference type="ARBA" id="ARBA00023004"/>
    </source>
</evidence>
<dbReference type="CDD" id="cd03259">
    <property type="entry name" value="ABC_Carb_Solutes_like"/>
    <property type="match status" value="1"/>
</dbReference>
<dbReference type="GO" id="GO:0016887">
    <property type="term" value="F:ATP hydrolysis activity"/>
    <property type="evidence" value="ECO:0007669"/>
    <property type="project" value="InterPro"/>
</dbReference>
<evidence type="ECO:0000256" key="8">
    <source>
        <dbReference type="ARBA" id="ARBA00023065"/>
    </source>
</evidence>
<keyword evidence="5" id="KW-0547">Nucleotide-binding</keyword>
<comment type="caution">
    <text evidence="11">The sequence shown here is derived from an EMBL/GenBank/DDBJ whole genome shotgun (WGS) entry which is preliminary data.</text>
</comment>
<organism evidence="11 12">
    <name type="scientific">Pseudaminobacter salicylatoxidans</name>
    <dbReference type="NCBI Taxonomy" id="93369"/>
    <lineage>
        <taxon>Bacteria</taxon>
        <taxon>Pseudomonadati</taxon>
        <taxon>Pseudomonadota</taxon>
        <taxon>Alphaproteobacteria</taxon>
        <taxon>Hyphomicrobiales</taxon>
        <taxon>Phyllobacteriaceae</taxon>
        <taxon>Pseudaminobacter</taxon>
    </lineage>
</organism>
<dbReference type="InterPro" id="IPR003593">
    <property type="entry name" value="AAA+_ATPase"/>
</dbReference>
<dbReference type="InterPro" id="IPR003439">
    <property type="entry name" value="ABC_transporter-like_ATP-bd"/>
</dbReference>
<dbReference type="GO" id="GO:0015408">
    <property type="term" value="F:ABC-type ferric iron transporter activity"/>
    <property type="evidence" value="ECO:0007669"/>
    <property type="project" value="InterPro"/>
</dbReference>
<comment type="similarity">
    <text evidence="1">Belongs to the ABC transporter superfamily.</text>
</comment>
<dbReference type="Proteomes" id="UP000245396">
    <property type="component" value="Unassembled WGS sequence"/>
</dbReference>
<dbReference type="EMBL" id="QGGG01000022">
    <property type="protein sequence ID" value="PWJ74864.1"/>
    <property type="molecule type" value="Genomic_DNA"/>
</dbReference>
<keyword evidence="3" id="KW-1003">Cell membrane</keyword>
<proteinExistence type="inferred from homology"/>
<keyword evidence="6 11" id="KW-0067">ATP-binding</keyword>